<dbReference type="HOGENOM" id="CLU_039268_2_0_0"/>
<keyword evidence="12 16" id="KW-0573">Peptidoglycan synthesis</keyword>
<dbReference type="HAMAP" id="MF_00047">
    <property type="entry name" value="Dala_Dala_lig"/>
    <property type="match status" value="1"/>
</dbReference>
<keyword evidence="13 18" id="KW-0464">Manganese</keyword>
<evidence type="ECO:0000256" key="4">
    <source>
        <dbReference type="ARBA" id="ARBA00012216"/>
    </source>
</evidence>
<keyword evidence="7 18" id="KW-0479">Metal-binding</keyword>
<accession>D8PBC2</accession>
<dbReference type="Gene3D" id="3.30.1490.20">
    <property type="entry name" value="ATP-grasp fold, A domain"/>
    <property type="match status" value="1"/>
</dbReference>
<feature type="binding site" evidence="18">
    <location>
        <position position="271"/>
    </location>
    <ligand>
        <name>Mg(2+)</name>
        <dbReference type="ChEBI" id="CHEBI:18420"/>
        <label>1</label>
    </ligand>
</feature>
<dbReference type="KEGG" id="nde:NIDE0764"/>
<evidence type="ECO:0000256" key="9">
    <source>
        <dbReference type="ARBA" id="ARBA00022840"/>
    </source>
</evidence>
<dbReference type="FunFam" id="3.30.470.20:FF:000008">
    <property type="entry name" value="D-alanine--D-alanine ligase"/>
    <property type="match status" value="1"/>
</dbReference>
<evidence type="ECO:0000256" key="16">
    <source>
        <dbReference type="HAMAP-Rule" id="MF_00047"/>
    </source>
</evidence>
<dbReference type="InterPro" id="IPR013815">
    <property type="entry name" value="ATP_grasp_subdomain_1"/>
</dbReference>
<evidence type="ECO:0000313" key="21">
    <source>
        <dbReference type="EMBL" id="CBK40531.1"/>
    </source>
</evidence>
<name>D8PBC2_9BACT</name>
<comment type="pathway">
    <text evidence="16">Cell wall biogenesis; peptidoglycan biosynthesis.</text>
</comment>
<comment type="similarity">
    <text evidence="3 16">Belongs to the D-alanine--D-alanine ligase family.</text>
</comment>
<dbReference type="Pfam" id="PF01820">
    <property type="entry name" value="Dala_Dala_lig_N"/>
    <property type="match status" value="1"/>
</dbReference>
<dbReference type="GO" id="GO:0046872">
    <property type="term" value="F:metal ion binding"/>
    <property type="evidence" value="ECO:0007669"/>
    <property type="project" value="UniProtKB-KW"/>
</dbReference>
<evidence type="ECO:0000256" key="7">
    <source>
        <dbReference type="ARBA" id="ARBA00022723"/>
    </source>
</evidence>
<dbReference type="InterPro" id="IPR005905">
    <property type="entry name" value="D_ala_D_ala"/>
</dbReference>
<evidence type="ECO:0000256" key="2">
    <source>
        <dbReference type="ARBA" id="ARBA00004496"/>
    </source>
</evidence>
<dbReference type="OrthoDB" id="9813261at2"/>
<evidence type="ECO:0000256" key="13">
    <source>
        <dbReference type="ARBA" id="ARBA00023211"/>
    </source>
</evidence>
<dbReference type="GO" id="GO:0005737">
    <property type="term" value="C:cytoplasm"/>
    <property type="evidence" value="ECO:0007669"/>
    <property type="project" value="UniProtKB-SubCell"/>
</dbReference>
<reference evidence="21 22" key="1">
    <citation type="journal article" date="2010" name="Proc. Natl. Acad. Sci. U.S.A.">
        <title>A Nitrospira metagenome illuminates the physiology and evolution of globally important nitrite-oxidizing bacteria.</title>
        <authorList>
            <person name="Lucker S."/>
            <person name="Wagner M."/>
            <person name="Maixner F."/>
            <person name="Pelletier E."/>
            <person name="Koch H."/>
            <person name="Vacherie B."/>
            <person name="Rattei T."/>
            <person name="Sinninghe Damste J."/>
            <person name="Spieck E."/>
            <person name="Le Paslier D."/>
            <person name="Daims H."/>
        </authorList>
    </citation>
    <scope>NUCLEOTIDE SEQUENCE [LARGE SCALE GENOMIC DNA]</scope>
</reference>
<comment type="cofactor">
    <cofactor evidence="1">
        <name>Mn(2+)</name>
        <dbReference type="ChEBI" id="CHEBI:29035"/>
    </cofactor>
</comment>
<feature type="domain" description="ATP-grasp" evidence="20">
    <location>
        <begin position="113"/>
        <end position="317"/>
    </location>
</feature>
<evidence type="ECO:0000256" key="8">
    <source>
        <dbReference type="ARBA" id="ARBA00022741"/>
    </source>
</evidence>
<feature type="binding site" evidence="18">
    <location>
        <position position="284"/>
    </location>
    <ligand>
        <name>Mg(2+)</name>
        <dbReference type="ChEBI" id="CHEBI:18420"/>
        <label>2</label>
    </ligand>
</feature>
<feature type="binding site" evidence="18">
    <location>
        <position position="284"/>
    </location>
    <ligand>
        <name>Mg(2+)</name>
        <dbReference type="ChEBI" id="CHEBI:18420"/>
        <label>1</label>
    </ligand>
</feature>
<keyword evidence="6 16" id="KW-0436">Ligase</keyword>
<feature type="active site" evidence="17">
    <location>
        <position position="27"/>
    </location>
</feature>
<evidence type="ECO:0000313" key="22">
    <source>
        <dbReference type="Proteomes" id="UP000001660"/>
    </source>
</evidence>
<dbReference type="PANTHER" id="PTHR23132">
    <property type="entry name" value="D-ALANINE--D-ALANINE LIGASE"/>
    <property type="match status" value="1"/>
</dbReference>
<dbReference type="Gene3D" id="3.40.50.20">
    <property type="match status" value="1"/>
</dbReference>
<keyword evidence="11 16" id="KW-0133">Cell shape</keyword>
<dbReference type="NCBIfam" id="NF002378">
    <property type="entry name" value="PRK01372.1"/>
    <property type="match status" value="1"/>
</dbReference>
<dbReference type="PIRSF" id="PIRSF039102">
    <property type="entry name" value="Ddl/VanB"/>
    <property type="match status" value="1"/>
</dbReference>
<evidence type="ECO:0000256" key="10">
    <source>
        <dbReference type="ARBA" id="ARBA00022842"/>
    </source>
</evidence>
<dbReference type="GO" id="GO:0071555">
    <property type="term" value="P:cell wall organization"/>
    <property type="evidence" value="ECO:0007669"/>
    <property type="project" value="UniProtKB-KW"/>
</dbReference>
<organism evidence="21 22">
    <name type="scientific">Nitrospira defluvii</name>
    <dbReference type="NCBI Taxonomy" id="330214"/>
    <lineage>
        <taxon>Bacteria</taxon>
        <taxon>Pseudomonadati</taxon>
        <taxon>Nitrospirota</taxon>
        <taxon>Nitrospiria</taxon>
        <taxon>Nitrospirales</taxon>
        <taxon>Nitrospiraceae</taxon>
        <taxon>Nitrospira</taxon>
    </lineage>
</organism>
<dbReference type="NCBIfam" id="TIGR01205">
    <property type="entry name" value="D_ala_D_alaTIGR"/>
    <property type="match status" value="1"/>
</dbReference>
<keyword evidence="5 16" id="KW-0963">Cytoplasm</keyword>
<dbReference type="PROSITE" id="PS00844">
    <property type="entry name" value="DALA_DALA_LIGASE_2"/>
    <property type="match status" value="1"/>
</dbReference>
<evidence type="ECO:0000256" key="14">
    <source>
        <dbReference type="ARBA" id="ARBA00023316"/>
    </source>
</evidence>
<feature type="active site" evidence="17">
    <location>
        <position position="159"/>
    </location>
</feature>
<dbReference type="InterPro" id="IPR000291">
    <property type="entry name" value="D-Ala_lig_Van_CS"/>
</dbReference>
<dbReference type="InterPro" id="IPR016185">
    <property type="entry name" value="PreATP-grasp_dom_sf"/>
</dbReference>
<gene>
    <name evidence="21" type="primary">ddlB</name>
    <name evidence="16" type="synonym">ddl</name>
    <name evidence="21" type="ORF">NIDE0764</name>
</gene>
<keyword evidence="10 18" id="KW-0460">Magnesium</keyword>
<evidence type="ECO:0000256" key="1">
    <source>
        <dbReference type="ARBA" id="ARBA00001936"/>
    </source>
</evidence>
<protein>
    <recommendedName>
        <fullName evidence="4 16">D-alanine--D-alanine ligase</fullName>
        <ecNumber evidence="4 16">6.3.2.4</ecNumber>
    </recommendedName>
    <alternativeName>
        <fullName evidence="16">D-Ala-D-Ala ligase</fullName>
    </alternativeName>
    <alternativeName>
        <fullName evidence="16">D-alanylalanine synthetase</fullName>
    </alternativeName>
</protein>
<proteinExistence type="inferred from homology"/>
<dbReference type="InterPro" id="IPR011761">
    <property type="entry name" value="ATP-grasp"/>
</dbReference>
<dbReference type="PROSITE" id="PS00843">
    <property type="entry name" value="DALA_DALA_LIGASE_1"/>
    <property type="match status" value="1"/>
</dbReference>
<sequence length="332" mass="35077">MKGVDVTEQKPLTRSKIGVLMGGQSSEREVSLKTGEAVYRSLVRSGYDAVAIDVGPDLSKTLQEQAVEIGFLALHGPGGEDGAIQGFLETLGIPYTGSGVRASAIGMHKVVTKTELAAQGIPVPRGTVVLRGMAPSLNRVLSTCKLKLPVVVKPASQGSTIGVTIVRKPSQWKEALRTAHRYDEEAMVEAFIPGHEVTVSLLGGPDGVVTGLPAVEIVAPDGFYDFSAKYEKGRTQYLCPAPLSAAVTRQIKQFAIRTYQALGCSGAARVDFRVTPKGKPFVLEINTVPGMTETSLLPMAAGKAGLSYDALTERILQSALGRAGVGSFRAVR</sequence>
<keyword evidence="22" id="KW-1185">Reference proteome</keyword>
<comment type="cofactor">
    <cofactor evidence="18">
        <name>Mg(2+)</name>
        <dbReference type="ChEBI" id="CHEBI:18420"/>
    </cofactor>
    <cofactor evidence="18">
        <name>Mn(2+)</name>
        <dbReference type="ChEBI" id="CHEBI:29035"/>
    </cofactor>
    <text evidence="18">Binds 2 magnesium or manganese ions per subunit.</text>
</comment>
<dbReference type="PANTHER" id="PTHR23132:SF23">
    <property type="entry name" value="D-ALANINE--D-ALANINE LIGASE B"/>
    <property type="match status" value="1"/>
</dbReference>
<dbReference type="InterPro" id="IPR011127">
    <property type="entry name" value="Dala_Dala_lig_N"/>
</dbReference>
<dbReference type="Gene3D" id="3.30.470.20">
    <property type="entry name" value="ATP-grasp fold, B domain"/>
    <property type="match status" value="1"/>
</dbReference>
<dbReference type="EMBL" id="FP929003">
    <property type="protein sequence ID" value="CBK40531.1"/>
    <property type="molecule type" value="Genomic_DNA"/>
</dbReference>
<evidence type="ECO:0000256" key="5">
    <source>
        <dbReference type="ARBA" id="ARBA00022490"/>
    </source>
</evidence>
<keyword evidence="14 16" id="KW-0961">Cell wall biogenesis/degradation</keyword>
<dbReference type="GO" id="GO:0005524">
    <property type="term" value="F:ATP binding"/>
    <property type="evidence" value="ECO:0007669"/>
    <property type="project" value="UniProtKB-UniRule"/>
</dbReference>
<dbReference type="EC" id="6.3.2.4" evidence="4 16"/>
<dbReference type="Pfam" id="PF07478">
    <property type="entry name" value="Dala_Dala_lig_C"/>
    <property type="match status" value="1"/>
</dbReference>
<dbReference type="eggNOG" id="COG1181">
    <property type="taxonomic scope" value="Bacteria"/>
</dbReference>
<feature type="binding site" evidence="18">
    <location>
        <position position="286"/>
    </location>
    <ligand>
        <name>Mg(2+)</name>
        <dbReference type="ChEBI" id="CHEBI:18420"/>
        <label>2</label>
    </ligand>
</feature>
<evidence type="ECO:0000256" key="19">
    <source>
        <dbReference type="PROSITE-ProRule" id="PRU00409"/>
    </source>
</evidence>
<evidence type="ECO:0000259" key="20">
    <source>
        <dbReference type="PROSITE" id="PS50975"/>
    </source>
</evidence>
<dbReference type="InterPro" id="IPR011095">
    <property type="entry name" value="Dala_Dala_lig_C"/>
</dbReference>
<dbReference type="Proteomes" id="UP000001660">
    <property type="component" value="Chromosome"/>
</dbReference>
<evidence type="ECO:0000256" key="15">
    <source>
        <dbReference type="ARBA" id="ARBA00047614"/>
    </source>
</evidence>
<evidence type="ECO:0000256" key="17">
    <source>
        <dbReference type="PIRSR" id="PIRSR039102-1"/>
    </source>
</evidence>
<dbReference type="PROSITE" id="PS50975">
    <property type="entry name" value="ATP_GRASP"/>
    <property type="match status" value="1"/>
</dbReference>
<evidence type="ECO:0000256" key="3">
    <source>
        <dbReference type="ARBA" id="ARBA00010871"/>
    </source>
</evidence>
<evidence type="ECO:0000256" key="11">
    <source>
        <dbReference type="ARBA" id="ARBA00022960"/>
    </source>
</evidence>
<evidence type="ECO:0000256" key="12">
    <source>
        <dbReference type="ARBA" id="ARBA00022984"/>
    </source>
</evidence>
<comment type="catalytic activity">
    <reaction evidence="15 16">
        <text>2 D-alanine + ATP = D-alanyl-D-alanine + ADP + phosphate + H(+)</text>
        <dbReference type="Rhea" id="RHEA:11224"/>
        <dbReference type="ChEBI" id="CHEBI:15378"/>
        <dbReference type="ChEBI" id="CHEBI:30616"/>
        <dbReference type="ChEBI" id="CHEBI:43474"/>
        <dbReference type="ChEBI" id="CHEBI:57416"/>
        <dbReference type="ChEBI" id="CHEBI:57822"/>
        <dbReference type="ChEBI" id="CHEBI:456216"/>
        <dbReference type="EC" id="6.3.2.4"/>
    </reaction>
</comment>
<dbReference type="AlphaFoldDB" id="D8PBC2"/>
<dbReference type="STRING" id="330214.NIDE0764"/>
<dbReference type="SUPFAM" id="SSF56059">
    <property type="entry name" value="Glutathione synthetase ATP-binding domain-like"/>
    <property type="match status" value="1"/>
</dbReference>
<feature type="active site" evidence="17">
    <location>
        <position position="295"/>
    </location>
</feature>
<evidence type="ECO:0000256" key="6">
    <source>
        <dbReference type="ARBA" id="ARBA00022598"/>
    </source>
</evidence>
<dbReference type="GO" id="GO:0009252">
    <property type="term" value="P:peptidoglycan biosynthetic process"/>
    <property type="evidence" value="ECO:0007669"/>
    <property type="project" value="UniProtKB-UniRule"/>
</dbReference>
<dbReference type="UniPathway" id="UPA00219"/>
<comment type="function">
    <text evidence="16">Cell wall formation.</text>
</comment>
<dbReference type="GO" id="GO:0008716">
    <property type="term" value="F:D-alanine-D-alanine ligase activity"/>
    <property type="evidence" value="ECO:0007669"/>
    <property type="project" value="UniProtKB-UniRule"/>
</dbReference>
<evidence type="ECO:0000256" key="18">
    <source>
        <dbReference type="PIRSR" id="PIRSR039102-3"/>
    </source>
</evidence>
<dbReference type="SUPFAM" id="SSF52440">
    <property type="entry name" value="PreATP-grasp domain"/>
    <property type="match status" value="1"/>
</dbReference>
<keyword evidence="8 19" id="KW-0547">Nucleotide-binding</keyword>
<dbReference type="GO" id="GO:0008360">
    <property type="term" value="P:regulation of cell shape"/>
    <property type="evidence" value="ECO:0007669"/>
    <property type="project" value="UniProtKB-KW"/>
</dbReference>
<comment type="subcellular location">
    <subcellularLocation>
        <location evidence="2 16">Cytoplasm</location>
    </subcellularLocation>
</comment>
<keyword evidence="9 19" id="KW-0067">ATP-binding</keyword>